<dbReference type="RefSeq" id="WP_394479044.1">
    <property type="nucleotide sequence ID" value="NZ_JBIGHV010000004.1"/>
</dbReference>
<name>A0ABW7F1Y0_9BURK</name>
<evidence type="ECO:0000259" key="2">
    <source>
        <dbReference type="Pfam" id="PF07589"/>
    </source>
</evidence>
<protein>
    <submittedName>
        <fullName evidence="3">PEP-CTERM sorting domain-containing protein</fullName>
    </submittedName>
</protein>
<feature type="domain" description="Ice-binding protein C-terminal" evidence="2">
    <location>
        <begin position="246"/>
        <end position="269"/>
    </location>
</feature>
<dbReference type="Proteomes" id="UP001606210">
    <property type="component" value="Unassembled WGS sequence"/>
</dbReference>
<reference evidence="3 4" key="1">
    <citation type="submission" date="2024-08" db="EMBL/GenBank/DDBJ databases">
        <authorList>
            <person name="Lu H."/>
        </authorList>
    </citation>
    <scope>NUCLEOTIDE SEQUENCE [LARGE SCALE GENOMIC DNA]</scope>
    <source>
        <strain evidence="3 4">LYH14W</strain>
    </source>
</reference>
<evidence type="ECO:0000313" key="4">
    <source>
        <dbReference type="Proteomes" id="UP001606210"/>
    </source>
</evidence>
<comment type="caution">
    <text evidence="3">The sequence shown here is derived from an EMBL/GenBank/DDBJ whole genome shotgun (WGS) entry which is preliminary data.</text>
</comment>
<feature type="signal peptide" evidence="1">
    <location>
        <begin position="1"/>
        <end position="22"/>
    </location>
</feature>
<evidence type="ECO:0000313" key="3">
    <source>
        <dbReference type="EMBL" id="MFG6430639.1"/>
    </source>
</evidence>
<proteinExistence type="predicted"/>
<keyword evidence="4" id="KW-1185">Reference proteome</keyword>
<organism evidence="3 4">
    <name type="scientific">Pelomonas parva</name>
    <dbReference type="NCBI Taxonomy" id="3299032"/>
    <lineage>
        <taxon>Bacteria</taxon>
        <taxon>Pseudomonadati</taxon>
        <taxon>Pseudomonadota</taxon>
        <taxon>Betaproteobacteria</taxon>
        <taxon>Burkholderiales</taxon>
        <taxon>Sphaerotilaceae</taxon>
        <taxon>Roseateles</taxon>
    </lineage>
</organism>
<dbReference type="NCBIfam" id="TIGR02595">
    <property type="entry name" value="PEP_CTERM"/>
    <property type="match status" value="1"/>
</dbReference>
<gene>
    <name evidence="3" type="ORF">ACG00Y_11990</name>
</gene>
<dbReference type="EMBL" id="JBIGHV010000004">
    <property type="protein sequence ID" value="MFG6430639.1"/>
    <property type="molecule type" value="Genomic_DNA"/>
</dbReference>
<dbReference type="InterPro" id="IPR013424">
    <property type="entry name" value="Ice-binding_C"/>
</dbReference>
<evidence type="ECO:0000256" key="1">
    <source>
        <dbReference type="SAM" id="SignalP"/>
    </source>
</evidence>
<accession>A0ABW7F1Y0</accession>
<sequence length="271" mass="27828">MSRFQRTVPAFALLAAATLAQAQVPSTATAELTAFRLQLVDLTPDDGLVPSLTISLGGHVLAGLQTNAKWLNADGYIDQRLALDTFPAAPPLGDASVALSLGLFEGSARRSADGLYTAVTGQDGMVTESYAWWETYKTIAPLPESNWPWTGSFSLGAGTAVTLTADYRVFASVAAAGGSVVTSQASLYGLVGTAGMDQIVRDHGYASVAGPGDQTALGTLTLTLSNASAAAVPVYFGAGVSAYTQPVPEPGTLAMLLAGGLMVGWRARRAG</sequence>
<feature type="chain" id="PRO_5045498787" evidence="1">
    <location>
        <begin position="23"/>
        <end position="271"/>
    </location>
</feature>
<keyword evidence="1" id="KW-0732">Signal</keyword>
<dbReference type="Pfam" id="PF07589">
    <property type="entry name" value="PEP-CTERM"/>
    <property type="match status" value="1"/>
</dbReference>